<evidence type="ECO:0000256" key="3">
    <source>
        <dbReference type="ARBA" id="ARBA00022691"/>
    </source>
</evidence>
<dbReference type="OrthoDB" id="5984008at2759"/>
<keyword evidence="1" id="KW-0489">Methyltransferase</keyword>
<organism evidence="6 7">
    <name type="scientific">Venturia effusa</name>
    <dbReference type="NCBI Taxonomy" id="50376"/>
    <lineage>
        <taxon>Eukaryota</taxon>
        <taxon>Fungi</taxon>
        <taxon>Dikarya</taxon>
        <taxon>Ascomycota</taxon>
        <taxon>Pezizomycotina</taxon>
        <taxon>Dothideomycetes</taxon>
        <taxon>Pleosporomycetidae</taxon>
        <taxon>Venturiales</taxon>
        <taxon>Venturiaceae</taxon>
        <taxon>Venturia</taxon>
    </lineage>
</organism>
<keyword evidence="7" id="KW-1185">Reference proteome</keyword>
<dbReference type="PROSITE" id="PS50868">
    <property type="entry name" value="POST_SET"/>
    <property type="match status" value="1"/>
</dbReference>
<evidence type="ECO:0000259" key="5">
    <source>
        <dbReference type="PROSITE" id="PS50868"/>
    </source>
</evidence>
<feature type="domain" description="Post-SET" evidence="5">
    <location>
        <begin position="149"/>
        <end position="165"/>
    </location>
</feature>
<feature type="compositionally biased region" description="Polar residues" evidence="4">
    <location>
        <begin position="15"/>
        <end position="33"/>
    </location>
</feature>
<dbReference type="InterPro" id="IPR001214">
    <property type="entry name" value="SET_dom"/>
</dbReference>
<dbReference type="GO" id="GO:0008168">
    <property type="term" value="F:methyltransferase activity"/>
    <property type="evidence" value="ECO:0007669"/>
    <property type="project" value="UniProtKB-KW"/>
</dbReference>
<dbReference type="InterPro" id="IPR046341">
    <property type="entry name" value="SET_dom_sf"/>
</dbReference>
<gene>
    <name evidence="6" type="ORF">FKW77_005661</name>
</gene>
<evidence type="ECO:0000256" key="4">
    <source>
        <dbReference type="SAM" id="MobiDB-lite"/>
    </source>
</evidence>
<dbReference type="PANTHER" id="PTHR12350">
    <property type="entry name" value="HISTONE-LYSINE N-METHYLTRANSFERASE-RELATED"/>
    <property type="match status" value="1"/>
</dbReference>
<keyword evidence="3" id="KW-0949">S-adenosyl-L-methionine</keyword>
<dbReference type="Gene3D" id="2.170.270.10">
    <property type="entry name" value="SET domain"/>
    <property type="match status" value="1"/>
</dbReference>
<accession>A0A517L9C7</accession>
<dbReference type="InterPro" id="IPR053201">
    <property type="entry name" value="Flavunoidine_N-MTase"/>
</dbReference>
<dbReference type="STRING" id="50376.A0A517L9C7"/>
<dbReference type="AlphaFoldDB" id="A0A517L9C7"/>
<feature type="region of interest" description="Disordered" evidence="4">
    <location>
        <begin position="1"/>
        <end position="36"/>
    </location>
</feature>
<dbReference type="PANTHER" id="PTHR12350:SF19">
    <property type="entry name" value="SET DOMAIN-CONTAINING PROTEIN"/>
    <property type="match status" value="1"/>
</dbReference>
<proteinExistence type="predicted"/>
<reference evidence="6 7" key="1">
    <citation type="submission" date="2019-07" db="EMBL/GenBank/DDBJ databases">
        <title>Finished genome of Venturia effusa.</title>
        <authorList>
            <person name="Young C.A."/>
            <person name="Cox M.P."/>
            <person name="Ganley A.R.D."/>
            <person name="David W.J."/>
        </authorList>
    </citation>
    <scope>NUCLEOTIDE SEQUENCE [LARGE SCALE GENOMIC DNA]</scope>
    <source>
        <strain evidence="7">albino</strain>
    </source>
</reference>
<dbReference type="Pfam" id="PF00856">
    <property type="entry name" value="SET"/>
    <property type="match status" value="1"/>
</dbReference>
<evidence type="ECO:0000313" key="6">
    <source>
        <dbReference type="EMBL" id="QDS72236.1"/>
    </source>
</evidence>
<name>A0A517L9C7_9PEZI</name>
<evidence type="ECO:0000256" key="2">
    <source>
        <dbReference type="ARBA" id="ARBA00022679"/>
    </source>
</evidence>
<keyword evidence="2" id="KW-0808">Transferase</keyword>
<dbReference type="SUPFAM" id="SSF82199">
    <property type="entry name" value="SET domain"/>
    <property type="match status" value="1"/>
</dbReference>
<evidence type="ECO:0000256" key="1">
    <source>
        <dbReference type="ARBA" id="ARBA00022603"/>
    </source>
</evidence>
<dbReference type="Proteomes" id="UP000316270">
    <property type="component" value="Chromosome 7"/>
</dbReference>
<sequence>MSPSLERQMHHGNALTFQSKTINGNGTASENSQAKLATDADDLKDRLYVERSEKAFGSRAISLVDLPAGSLFLKITKATPSSKAYTSVQTGPNSHIELNSDIVFINHSCRPSVNFDMEKMEVRVSDDRDLRKGDPLTFFYPSTEWDMAQPFECNCGESVCKGLIDGAGKMNEGLVREYWLNGHTERMLDERRGDEEGSVKGGK</sequence>
<dbReference type="InterPro" id="IPR003616">
    <property type="entry name" value="Post-SET_dom"/>
</dbReference>
<dbReference type="GO" id="GO:0032259">
    <property type="term" value="P:methylation"/>
    <property type="evidence" value="ECO:0007669"/>
    <property type="project" value="UniProtKB-KW"/>
</dbReference>
<evidence type="ECO:0000313" key="7">
    <source>
        <dbReference type="Proteomes" id="UP000316270"/>
    </source>
</evidence>
<protein>
    <recommendedName>
        <fullName evidence="5">Post-SET domain-containing protein</fullName>
    </recommendedName>
</protein>
<dbReference type="EMBL" id="CP042191">
    <property type="protein sequence ID" value="QDS72236.1"/>
    <property type="molecule type" value="Genomic_DNA"/>
</dbReference>